<accession>A0AA39Y655</accession>
<dbReference type="PROSITE" id="PS50089">
    <property type="entry name" value="ZF_RING_2"/>
    <property type="match status" value="1"/>
</dbReference>
<keyword evidence="8" id="KW-0645">Protease</keyword>
<dbReference type="InterPro" id="IPR046336">
    <property type="entry name" value="Lon_prtase_N_sf"/>
</dbReference>
<evidence type="ECO:0000256" key="2">
    <source>
        <dbReference type="ARBA" id="ARBA00022771"/>
    </source>
</evidence>
<dbReference type="Pfam" id="PF02190">
    <property type="entry name" value="LON_substr_bdg"/>
    <property type="match status" value="1"/>
</dbReference>
<sequence length="591" mass="66349">MSSYQESEEGIALATPASSTTGDHEHDNTHDDDAPFDASKLSPEQVRQVIQLIQCPVCSLPLRDPYTLPCGGTICKRCLPTPHQRVDISFFATSDRLQGIWCPVAGCAKEHAFGDCSPDVAVGRILDIVEARLEKEVEEALGSETTTHISTKDSWVEAGVPSLRTPETTSMVVDGGRVVAAYAMAKRGDLEYDAEVTFGSPAHGQAVCDARVLSTIKEGARTEADCQICYALFYDPVTTPCGHTFCRSCLQRVLDHARYCPVCRRPLSIQPVAYRESCSSNQFLTKMITYFWADLLDERRRAVVMERISDGNREYDIAVFICTLSFPSMPTFLHVFEPRYRLMIRRALEGDRTFGMVLGGVGGFSKVGTVLRIVNVEFFADGRSLLETVGTTRFRILDHGTLDGYVVAKIQSINDISMAEEEELEAVDIRAGRSRENSVSGDHDTIPRGISPSPMQRRIPTTPEEIARTSTKDLMDFGAAFVSRMREQSAPWLEARMFTIYGDCPNDPARFPWWLANILPVREAEKYRLLSTTSVRERLKLCCGWILEWQEATWYVRPFGKTIRSFSLGSFFFRFWFHGNKLSGRDPRCPR</sequence>
<dbReference type="PROSITE" id="PS00518">
    <property type="entry name" value="ZF_RING_1"/>
    <property type="match status" value="1"/>
</dbReference>
<dbReference type="EMBL" id="JAULSV010000004">
    <property type="protein sequence ID" value="KAK0646105.1"/>
    <property type="molecule type" value="Genomic_DNA"/>
</dbReference>
<dbReference type="SUPFAM" id="SSF88697">
    <property type="entry name" value="PUA domain-like"/>
    <property type="match status" value="1"/>
</dbReference>
<dbReference type="PANTHER" id="PTHR23327">
    <property type="entry name" value="RING FINGER PROTEIN 127"/>
    <property type="match status" value="1"/>
</dbReference>
<dbReference type="Pfam" id="PF13923">
    <property type="entry name" value="zf-C3HC4_2"/>
    <property type="match status" value="1"/>
</dbReference>
<organism evidence="8 9">
    <name type="scientific">Cercophora newfieldiana</name>
    <dbReference type="NCBI Taxonomy" id="92897"/>
    <lineage>
        <taxon>Eukaryota</taxon>
        <taxon>Fungi</taxon>
        <taxon>Dikarya</taxon>
        <taxon>Ascomycota</taxon>
        <taxon>Pezizomycotina</taxon>
        <taxon>Sordariomycetes</taxon>
        <taxon>Sordariomycetidae</taxon>
        <taxon>Sordariales</taxon>
        <taxon>Lasiosphaeriaceae</taxon>
        <taxon>Cercophora</taxon>
    </lineage>
</organism>
<dbReference type="AlphaFoldDB" id="A0AA39Y655"/>
<dbReference type="PROSITE" id="PS51787">
    <property type="entry name" value="LON_N"/>
    <property type="match status" value="1"/>
</dbReference>
<dbReference type="Pfam" id="PF13445">
    <property type="entry name" value="zf-RING_UBOX"/>
    <property type="match status" value="1"/>
</dbReference>
<evidence type="ECO:0000256" key="4">
    <source>
        <dbReference type="PROSITE-ProRule" id="PRU00175"/>
    </source>
</evidence>
<feature type="compositionally biased region" description="Basic and acidic residues" evidence="5">
    <location>
        <begin position="22"/>
        <end position="33"/>
    </location>
</feature>
<proteinExistence type="predicted"/>
<dbReference type="InterPro" id="IPR027370">
    <property type="entry name" value="Znf-RING_euk"/>
</dbReference>
<reference evidence="8" key="1">
    <citation type="submission" date="2023-06" db="EMBL/GenBank/DDBJ databases">
        <title>Genome-scale phylogeny and comparative genomics of the fungal order Sordariales.</title>
        <authorList>
            <consortium name="Lawrence Berkeley National Laboratory"/>
            <person name="Hensen N."/>
            <person name="Bonometti L."/>
            <person name="Westerberg I."/>
            <person name="Brannstrom I.O."/>
            <person name="Guillou S."/>
            <person name="Cros-Aarteil S."/>
            <person name="Calhoun S."/>
            <person name="Haridas S."/>
            <person name="Kuo A."/>
            <person name="Mondo S."/>
            <person name="Pangilinan J."/>
            <person name="Riley R."/>
            <person name="Labutti K."/>
            <person name="Andreopoulos B."/>
            <person name="Lipzen A."/>
            <person name="Chen C."/>
            <person name="Yanf M."/>
            <person name="Daum C."/>
            <person name="Ng V."/>
            <person name="Clum A."/>
            <person name="Steindorff A."/>
            <person name="Ohm R."/>
            <person name="Martin F."/>
            <person name="Silar P."/>
            <person name="Natvig D."/>
            <person name="Lalanne C."/>
            <person name="Gautier V."/>
            <person name="Ament-Velasquez S.L."/>
            <person name="Kruys A."/>
            <person name="Hutchinson M.I."/>
            <person name="Powell A.J."/>
            <person name="Barry K."/>
            <person name="Miller A.N."/>
            <person name="Grigoriev I.V."/>
            <person name="Debuchy R."/>
            <person name="Gladieux P."/>
            <person name="Thoren M.H."/>
            <person name="Johannesson H."/>
        </authorList>
    </citation>
    <scope>NUCLEOTIDE SEQUENCE</scope>
    <source>
        <strain evidence="8">SMH2532-1</strain>
    </source>
</reference>
<name>A0AA39Y655_9PEZI</name>
<dbReference type="SMART" id="SM00184">
    <property type="entry name" value="RING"/>
    <property type="match status" value="2"/>
</dbReference>
<feature type="domain" description="RING-type" evidence="6">
    <location>
        <begin position="226"/>
        <end position="264"/>
    </location>
</feature>
<feature type="domain" description="Lon N-terminal" evidence="7">
    <location>
        <begin position="305"/>
        <end position="550"/>
    </location>
</feature>
<dbReference type="CDD" id="cd16514">
    <property type="entry name" value="RING-HC_LONFs_rpt2"/>
    <property type="match status" value="1"/>
</dbReference>
<gene>
    <name evidence="8" type="ORF">B0T16DRAFT_153526</name>
</gene>
<keyword evidence="3" id="KW-0862">Zinc</keyword>
<keyword evidence="1" id="KW-0479">Metal-binding</keyword>
<protein>
    <submittedName>
        <fullName evidence="8">ATP-dependent protease La domain-containing protein</fullName>
    </submittedName>
</protein>
<dbReference type="GO" id="GO:0061630">
    <property type="term" value="F:ubiquitin protein ligase activity"/>
    <property type="evidence" value="ECO:0007669"/>
    <property type="project" value="TreeGrafter"/>
</dbReference>
<evidence type="ECO:0000256" key="1">
    <source>
        <dbReference type="ARBA" id="ARBA00022723"/>
    </source>
</evidence>
<dbReference type="InterPro" id="IPR015947">
    <property type="entry name" value="PUA-like_sf"/>
</dbReference>
<dbReference type="Gene3D" id="3.30.40.10">
    <property type="entry name" value="Zinc/RING finger domain, C3HC4 (zinc finger)"/>
    <property type="match status" value="2"/>
</dbReference>
<keyword evidence="9" id="KW-1185">Reference proteome</keyword>
<comment type="caution">
    <text evidence="8">The sequence shown here is derived from an EMBL/GenBank/DDBJ whole genome shotgun (WGS) entry which is preliminary data.</text>
</comment>
<dbReference type="GO" id="GO:0006508">
    <property type="term" value="P:proteolysis"/>
    <property type="evidence" value="ECO:0007669"/>
    <property type="project" value="UniProtKB-KW"/>
</dbReference>
<dbReference type="InterPro" id="IPR001841">
    <property type="entry name" value="Znf_RING"/>
</dbReference>
<evidence type="ECO:0000256" key="3">
    <source>
        <dbReference type="ARBA" id="ARBA00022833"/>
    </source>
</evidence>
<dbReference type="Gene3D" id="1.20.58.1480">
    <property type="match status" value="1"/>
</dbReference>
<keyword evidence="2 4" id="KW-0863">Zinc-finger</keyword>
<dbReference type="Gene3D" id="2.30.130.40">
    <property type="entry name" value="LON domain-like"/>
    <property type="match status" value="1"/>
</dbReference>
<dbReference type="GO" id="GO:0008233">
    <property type="term" value="F:peptidase activity"/>
    <property type="evidence" value="ECO:0007669"/>
    <property type="project" value="UniProtKB-KW"/>
</dbReference>
<dbReference type="InterPro" id="IPR013083">
    <property type="entry name" value="Znf_RING/FYVE/PHD"/>
</dbReference>
<dbReference type="GO" id="GO:0008270">
    <property type="term" value="F:zinc ion binding"/>
    <property type="evidence" value="ECO:0007669"/>
    <property type="project" value="UniProtKB-KW"/>
</dbReference>
<dbReference type="Proteomes" id="UP001174936">
    <property type="component" value="Unassembled WGS sequence"/>
</dbReference>
<keyword evidence="8" id="KW-0378">Hydrolase</keyword>
<dbReference type="SMART" id="SM00464">
    <property type="entry name" value="LON"/>
    <property type="match status" value="1"/>
</dbReference>
<dbReference type="PANTHER" id="PTHR23327:SF42">
    <property type="entry name" value="LON PEPTIDASE N-TERMINAL DOMAIN AND RING FINGER PROTEIN C14F5.10C"/>
    <property type="match status" value="1"/>
</dbReference>
<evidence type="ECO:0000259" key="6">
    <source>
        <dbReference type="PROSITE" id="PS50089"/>
    </source>
</evidence>
<evidence type="ECO:0000256" key="5">
    <source>
        <dbReference type="SAM" id="MobiDB-lite"/>
    </source>
</evidence>
<feature type="region of interest" description="Disordered" evidence="5">
    <location>
        <begin position="433"/>
        <end position="458"/>
    </location>
</feature>
<dbReference type="InterPro" id="IPR003111">
    <property type="entry name" value="Lon_prtase_N"/>
</dbReference>
<evidence type="ECO:0000259" key="7">
    <source>
        <dbReference type="PROSITE" id="PS51787"/>
    </source>
</evidence>
<feature type="compositionally biased region" description="Basic and acidic residues" evidence="5">
    <location>
        <begin position="433"/>
        <end position="446"/>
    </location>
</feature>
<feature type="region of interest" description="Disordered" evidence="5">
    <location>
        <begin position="1"/>
        <end position="38"/>
    </location>
</feature>
<evidence type="ECO:0000313" key="9">
    <source>
        <dbReference type="Proteomes" id="UP001174936"/>
    </source>
</evidence>
<dbReference type="SUPFAM" id="SSF57850">
    <property type="entry name" value="RING/U-box"/>
    <property type="match status" value="2"/>
</dbReference>
<dbReference type="InterPro" id="IPR017907">
    <property type="entry name" value="Znf_RING_CS"/>
</dbReference>
<evidence type="ECO:0000313" key="8">
    <source>
        <dbReference type="EMBL" id="KAK0646105.1"/>
    </source>
</evidence>